<gene>
    <name evidence="2" type="ORF">Pcinc_038716</name>
</gene>
<feature type="compositionally biased region" description="Gly residues" evidence="1">
    <location>
        <begin position="58"/>
        <end position="69"/>
    </location>
</feature>
<dbReference type="Proteomes" id="UP001286313">
    <property type="component" value="Unassembled WGS sequence"/>
</dbReference>
<sequence>MVSTAPDGEEASGEKEVNFRDGKLIHVNLTQSSPGREEGVGGGSGRIHDGGRSHDGGGRSGDNGGGGVRGEGRWQETPPRPYFASLTPANLSIISGQTGYLPCRVHMLGDRSVRTEEVTVEEEEECRRRVGWG</sequence>
<evidence type="ECO:0000313" key="2">
    <source>
        <dbReference type="EMBL" id="KAK3854824.1"/>
    </source>
</evidence>
<accession>A0AAE1BT27</accession>
<proteinExistence type="predicted"/>
<feature type="region of interest" description="Disordered" evidence="1">
    <location>
        <begin position="1"/>
        <end position="83"/>
    </location>
</feature>
<protein>
    <submittedName>
        <fullName evidence="2">Uncharacterized protein</fullName>
    </submittedName>
</protein>
<organism evidence="2 3">
    <name type="scientific">Petrolisthes cinctipes</name>
    <name type="common">Flat porcelain crab</name>
    <dbReference type="NCBI Taxonomy" id="88211"/>
    <lineage>
        <taxon>Eukaryota</taxon>
        <taxon>Metazoa</taxon>
        <taxon>Ecdysozoa</taxon>
        <taxon>Arthropoda</taxon>
        <taxon>Crustacea</taxon>
        <taxon>Multicrustacea</taxon>
        <taxon>Malacostraca</taxon>
        <taxon>Eumalacostraca</taxon>
        <taxon>Eucarida</taxon>
        <taxon>Decapoda</taxon>
        <taxon>Pleocyemata</taxon>
        <taxon>Anomura</taxon>
        <taxon>Galatheoidea</taxon>
        <taxon>Porcellanidae</taxon>
        <taxon>Petrolisthes</taxon>
    </lineage>
</organism>
<keyword evidence="3" id="KW-1185">Reference proteome</keyword>
<reference evidence="2" key="1">
    <citation type="submission" date="2023-10" db="EMBL/GenBank/DDBJ databases">
        <title>Genome assemblies of two species of porcelain crab, Petrolisthes cinctipes and Petrolisthes manimaculis (Anomura: Porcellanidae).</title>
        <authorList>
            <person name="Angst P."/>
        </authorList>
    </citation>
    <scope>NUCLEOTIDE SEQUENCE</scope>
    <source>
        <strain evidence="2">PB745_01</strain>
        <tissue evidence="2">Gill</tissue>
    </source>
</reference>
<name>A0AAE1BT27_PETCI</name>
<evidence type="ECO:0000313" key="3">
    <source>
        <dbReference type="Proteomes" id="UP001286313"/>
    </source>
</evidence>
<evidence type="ECO:0000256" key="1">
    <source>
        <dbReference type="SAM" id="MobiDB-lite"/>
    </source>
</evidence>
<dbReference type="EMBL" id="JAWQEG010006435">
    <property type="protein sequence ID" value="KAK3854824.1"/>
    <property type="molecule type" value="Genomic_DNA"/>
</dbReference>
<dbReference type="AlphaFoldDB" id="A0AAE1BT27"/>
<feature type="compositionally biased region" description="Basic and acidic residues" evidence="1">
    <location>
        <begin position="46"/>
        <end position="57"/>
    </location>
</feature>
<comment type="caution">
    <text evidence="2">The sequence shown here is derived from an EMBL/GenBank/DDBJ whole genome shotgun (WGS) entry which is preliminary data.</text>
</comment>
<feature type="compositionally biased region" description="Basic and acidic residues" evidence="1">
    <location>
        <begin position="12"/>
        <end position="24"/>
    </location>
</feature>